<dbReference type="Pfam" id="PF09972">
    <property type="entry name" value="DUF2207"/>
    <property type="match status" value="1"/>
</dbReference>
<dbReference type="EMBL" id="CP141059">
    <property type="protein sequence ID" value="WQQ28656.1"/>
    <property type="molecule type" value="Genomic_DNA"/>
</dbReference>
<evidence type="ECO:0000259" key="2">
    <source>
        <dbReference type="Pfam" id="PF09972"/>
    </source>
</evidence>
<feature type="domain" description="DUF2207" evidence="2">
    <location>
        <begin position="57"/>
        <end position="229"/>
    </location>
</feature>
<feature type="region of interest" description="Disordered" evidence="1">
    <location>
        <begin position="22"/>
        <end position="52"/>
    </location>
</feature>
<dbReference type="PROSITE" id="PS51257">
    <property type="entry name" value="PROKAR_LIPOPROTEIN"/>
    <property type="match status" value="1"/>
</dbReference>
<reference evidence="4" key="1">
    <citation type="submission" date="2023-12" db="EMBL/GenBank/DDBJ databases">
        <title>Novel species in genus Nocardioides.</title>
        <authorList>
            <person name="Zhou H."/>
        </authorList>
    </citation>
    <scope>NUCLEOTIDE SEQUENCE [LARGE SCALE GENOMIC DNA]</scope>
    <source>
        <strain evidence="4">HM61</strain>
    </source>
</reference>
<evidence type="ECO:0000313" key="3">
    <source>
        <dbReference type="EMBL" id="WQQ28656.1"/>
    </source>
</evidence>
<sequence length="233" mass="24613">MPRVGHVLASLMAVLLLSGCNDTDTPDGAGSDPSSTSPSGTPEQESSPDTVEDPVSVTLYDADFSVSVAGDLTVVETLTLDVPVDDRHGIFRTFDTGTEVEDFTATLDGGRTPVADSVEGDDRVFRIGDPDRTLSVGEHVVRMEYGVADVLESERGTLVRLFDWQLIPSEWDLDIEASDLTVRLPAAASQAECLVGEDESCDVGGVGTTTLVVTTAALADHTPVRVRVLLPPG</sequence>
<dbReference type="RefSeq" id="WP_322457032.1">
    <property type="nucleotide sequence ID" value="NZ_CP141059.1"/>
</dbReference>
<proteinExistence type="predicted"/>
<accession>A0ABZ0ZYJ1</accession>
<name>A0ABZ0ZYJ1_9ACTN</name>
<keyword evidence="4" id="KW-1185">Reference proteome</keyword>
<feature type="compositionally biased region" description="Low complexity" evidence="1">
    <location>
        <begin position="26"/>
        <end position="48"/>
    </location>
</feature>
<protein>
    <submittedName>
        <fullName evidence="3">DUF2207 domain-containing protein</fullName>
    </submittedName>
</protein>
<evidence type="ECO:0000313" key="4">
    <source>
        <dbReference type="Proteomes" id="UP001327225"/>
    </source>
</evidence>
<organism evidence="3 4">
    <name type="scientific">Nocardioides bizhenqiangii</name>
    <dbReference type="NCBI Taxonomy" id="3095076"/>
    <lineage>
        <taxon>Bacteria</taxon>
        <taxon>Bacillati</taxon>
        <taxon>Actinomycetota</taxon>
        <taxon>Actinomycetes</taxon>
        <taxon>Propionibacteriales</taxon>
        <taxon>Nocardioidaceae</taxon>
        <taxon>Nocardioides</taxon>
    </lineage>
</organism>
<dbReference type="InterPro" id="IPR018702">
    <property type="entry name" value="DUF2207"/>
</dbReference>
<gene>
    <name evidence="3" type="ORF">SHK19_10580</name>
</gene>
<dbReference type="Proteomes" id="UP001327225">
    <property type="component" value="Chromosome"/>
</dbReference>
<evidence type="ECO:0000256" key="1">
    <source>
        <dbReference type="SAM" id="MobiDB-lite"/>
    </source>
</evidence>